<dbReference type="GO" id="GO:0006171">
    <property type="term" value="P:cAMP biosynthetic process"/>
    <property type="evidence" value="ECO:0007669"/>
    <property type="project" value="TreeGrafter"/>
</dbReference>
<evidence type="ECO:0000256" key="4">
    <source>
        <dbReference type="ARBA" id="ARBA00022692"/>
    </source>
</evidence>
<dbReference type="InterPro" id="IPR029787">
    <property type="entry name" value="Nucleotide_cyclase"/>
</dbReference>
<evidence type="ECO:0000256" key="6">
    <source>
        <dbReference type="ARBA" id="ARBA00023136"/>
    </source>
</evidence>
<dbReference type="OrthoDB" id="9789782at2"/>
<dbReference type="EMBL" id="CP043538">
    <property type="protein sequence ID" value="QGY02496.1"/>
    <property type="molecule type" value="Genomic_DNA"/>
</dbReference>
<sequence length="753" mass="81550">MAATSPRLGGLTGTVLRRRFVGMARAVGFGRALGVLVLAVLVLVRIWDPFPVETARLRTFDALQTLKPRSVAEAPVTIVDIDEASLRALGQWPWPRTVIARLVDRLTAMGAAAIAFDIVFSEPDRTSPAAVATSLPDLDPLLRTRLAALPGNDERLAEAIARSRVILGQTALGTPTPEAATAVPSSIAVLGPDAAPFLTAFPGLQHNLSVLEQAAAGRGLFTIVPERDGIVRRVPVVLRVRDTIVPTLTLEVLRVLAGGNAILIRTDAVGLQSVRVPGFTLPTDAHGQVWLHFAAHDPARFVPAKDVLDGTVDPERVRDRIILVGTSAIGLLDSKTTPLDRAIPGVEIHAQLLESALSGGLLAVPNYALTVELLVMVLVSAAMIWLAPILGPVALLNVGAVIAAILAALSWYRFAYTGVLFDATYPLGGSFLVYAVLVFTNFAREQFARDRIRAAFSQYLSPALVDELARSPDRLRLGGEQRMMTVMFSDVRSFTTIAEFYRDDPAGLTELMNRFLSPLTDAIIETRGTIDKYMGDAIMAFWNAPLDDAEQERNACFAALEMERRMAELNERRALEAKSGRHPVLPIDIGIGINTGPCVVGNMGSNLRFDYSVLGDAVNLASRLEGQSKIYGTRILLGTRTALAVVDSLAILEIDLVRVKGKQEPERVFALIGDSDLRRTEPFRALVEAHTTLLAGYRAQDWNAAEQAMEAARTAGRAFALDTLYTLYADRIAEFRLRPPGPGWDAVYEALTK</sequence>
<evidence type="ECO:0000256" key="2">
    <source>
        <dbReference type="ARBA" id="ARBA00005381"/>
    </source>
</evidence>
<dbReference type="PANTHER" id="PTHR43081">
    <property type="entry name" value="ADENYLATE CYCLASE, TERMINAL-DIFFERENTIATION SPECIFIC-RELATED"/>
    <property type="match status" value="1"/>
</dbReference>
<reference evidence="9 10" key="1">
    <citation type="journal article" date="2012" name="Genet. Mol. Biol.">
        <title>Analysis of 16S rRNA and mxaF genes revealing insights into Methylobacterium niche-specific plant association.</title>
        <authorList>
            <person name="Dourado M.N."/>
            <person name="Andreote F.D."/>
            <person name="Dini-Andreote F."/>
            <person name="Conti R."/>
            <person name="Araujo J.M."/>
            <person name="Araujo W.L."/>
        </authorList>
    </citation>
    <scope>NUCLEOTIDE SEQUENCE [LARGE SCALE GENOMIC DNA]</scope>
    <source>
        <strain evidence="9 10">SR1.6/6</strain>
    </source>
</reference>
<keyword evidence="3" id="KW-1003">Cell membrane</keyword>
<dbReference type="KEGG" id="mmes:MMSR116_11895"/>
<evidence type="ECO:0000259" key="8">
    <source>
        <dbReference type="PROSITE" id="PS50125"/>
    </source>
</evidence>
<dbReference type="PANTHER" id="PTHR43081:SF1">
    <property type="entry name" value="ADENYLATE CYCLASE, TERMINAL-DIFFERENTIATION SPECIFIC"/>
    <property type="match status" value="1"/>
</dbReference>
<dbReference type="SMART" id="SM00044">
    <property type="entry name" value="CYCc"/>
    <property type="match status" value="1"/>
</dbReference>
<organism evidence="9 10">
    <name type="scientific">Methylobacterium mesophilicum SR1.6/6</name>
    <dbReference type="NCBI Taxonomy" id="908290"/>
    <lineage>
        <taxon>Bacteria</taxon>
        <taxon>Pseudomonadati</taxon>
        <taxon>Pseudomonadota</taxon>
        <taxon>Alphaproteobacteria</taxon>
        <taxon>Hyphomicrobiales</taxon>
        <taxon>Methylobacteriaceae</taxon>
        <taxon>Methylobacterium</taxon>
    </lineage>
</organism>
<dbReference type="AlphaFoldDB" id="A0A6B9FL91"/>
<dbReference type="CDD" id="cd07302">
    <property type="entry name" value="CHD"/>
    <property type="match status" value="1"/>
</dbReference>
<evidence type="ECO:0000313" key="9">
    <source>
        <dbReference type="EMBL" id="QGY02496.1"/>
    </source>
</evidence>
<dbReference type="InterPro" id="IPR007890">
    <property type="entry name" value="CHASE2"/>
</dbReference>
<feature type="transmembrane region" description="Helical" evidence="7">
    <location>
        <begin position="424"/>
        <end position="443"/>
    </location>
</feature>
<evidence type="ECO:0000256" key="7">
    <source>
        <dbReference type="SAM" id="Phobius"/>
    </source>
</evidence>
<dbReference type="Pfam" id="PF05226">
    <property type="entry name" value="CHASE2"/>
    <property type="match status" value="1"/>
</dbReference>
<name>A0A6B9FL91_9HYPH</name>
<evidence type="ECO:0000256" key="3">
    <source>
        <dbReference type="ARBA" id="ARBA00022475"/>
    </source>
</evidence>
<keyword evidence="6 7" id="KW-0472">Membrane</keyword>
<dbReference type="Proteomes" id="UP000012488">
    <property type="component" value="Chromosome"/>
</dbReference>
<proteinExistence type="inferred from homology"/>
<dbReference type="SMART" id="SM01080">
    <property type="entry name" value="CHASE2"/>
    <property type="match status" value="1"/>
</dbReference>
<reference evidence="9 10" key="2">
    <citation type="journal article" date="2013" name="Genome Announc.">
        <title>Draft Genome Sequence of Methylobacterium mesophilicum Strain SR1.6/6, Isolated from Citrus sinensis.</title>
        <authorList>
            <person name="Marinho Almeida D."/>
            <person name="Dini-Andreote F."/>
            <person name="Camargo Neves A.A."/>
            <person name="Juca Ramos R.T."/>
            <person name="Andreote F.D."/>
            <person name="Carneiro A.R."/>
            <person name="Oliveira de Souza Lima A."/>
            <person name="Caracciolo Gomes de Sa P.H."/>
            <person name="Ribeiro Barbosa M.S."/>
            <person name="Araujo W.L."/>
            <person name="Silva A."/>
        </authorList>
    </citation>
    <scope>NUCLEOTIDE SEQUENCE [LARGE SCALE GENOMIC DNA]</scope>
    <source>
        <strain evidence="9 10">SR1.6/6</strain>
    </source>
</reference>
<dbReference type="GO" id="GO:0030313">
    <property type="term" value="C:cell envelope"/>
    <property type="evidence" value="ECO:0007669"/>
    <property type="project" value="UniProtKB-SubCell"/>
</dbReference>
<dbReference type="Pfam" id="PF00211">
    <property type="entry name" value="Guanylate_cyc"/>
    <property type="match status" value="1"/>
</dbReference>
<dbReference type="FunFam" id="3.30.70.1230:FF:000016">
    <property type="entry name" value="Adenylate/guanylate cyclase domain-containing protein"/>
    <property type="match status" value="1"/>
</dbReference>
<feature type="transmembrane region" description="Helical" evidence="7">
    <location>
        <begin position="394"/>
        <end position="412"/>
    </location>
</feature>
<evidence type="ECO:0000256" key="5">
    <source>
        <dbReference type="ARBA" id="ARBA00022989"/>
    </source>
</evidence>
<feature type="domain" description="Guanylate cyclase" evidence="8">
    <location>
        <begin position="485"/>
        <end position="625"/>
    </location>
</feature>
<evidence type="ECO:0000313" key="10">
    <source>
        <dbReference type="Proteomes" id="UP000012488"/>
    </source>
</evidence>
<dbReference type="InterPro" id="IPR001054">
    <property type="entry name" value="A/G_cyclase"/>
</dbReference>
<dbReference type="GO" id="GO:0035556">
    <property type="term" value="P:intracellular signal transduction"/>
    <property type="evidence" value="ECO:0007669"/>
    <property type="project" value="InterPro"/>
</dbReference>
<keyword evidence="4 7" id="KW-0812">Transmembrane</keyword>
<dbReference type="PROSITE" id="PS50125">
    <property type="entry name" value="GUANYLATE_CYCLASE_2"/>
    <property type="match status" value="1"/>
</dbReference>
<comment type="subcellular location">
    <subcellularLocation>
        <location evidence="1">Cell envelope</location>
    </subcellularLocation>
</comment>
<dbReference type="Gene3D" id="3.30.70.1230">
    <property type="entry name" value="Nucleotide cyclase"/>
    <property type="match status" value="1"/>
</dbReference>
<evidence type="ECO:0000256" key="1">
    <source>
        <dbReference type="ARBA" id="ARBA00004196"/>
    </source>
</evidence>
<gene>
    <name evidence="9" type="ORF">MMSR116_11895</name>
</gene>
<protein>
    <submittedName>
        <fullName evidence="9">Adenylate/guanylate cyclase domain-containing protein</fullName>
    </submittedName>
</protein>
<accession>A0A6B9FL91</accession>
<comment type="similarity">
    <text evidence="2">Belongs to the adenylyl cyclase class-3 family.</text>
</comment>
<dbReference type="GO" id="GO:0004016">
    <property type="term" value="F:adenylate cyclase activity"/>
    <property type="evidence" value="ECO:0007669"/>
    <property type="project" value="UniProtKB-ARBA"/>
</dbReference>
<feature type="transmembrane region" description="Helical" evidence="7">
    <location>
        <begin position="367"/>
        <end position="387"/>
    </location>
</feature>
<dbReference type="InterPro" id="IPR050697">
    <property type="entry name" value="Adenylyl/Guanylyl_Cyclase_3/4"/>
</dbReference>
<dbReference type="SUPFAM" id="SSF55073">
    <property type="entry name" value="Nucleotide cyclase"/>
    <property type="match status" value="1"/>
</dbReference>
<feature type="transmembrane region" description="Helical" evidence="7">
    <location>
        <begin position="26"/>
        <end position="47"/>
    </location>
</feature>
<keyword evidence="5 7" id="KW-1133">Transmembrane helix</keyword>